<dbReference type="InterPro" id="IPR036286">
    <property type="entry name" value="LexA/Signal_pep-like_sf"/>
</dbReference>
<feature type="transmembrane region" description="Helical" evidence="7">
    <location>
        <begin position="156"/>
        <end position="179"/>
    </location>
</feature>
<sequence>MNTMKRSQSAQSTGPAWWILQTASWMLLLSIAALLIAMIGLPRVTGATPYTVLTGSMRPEMPPGSLVVSKPLEAGKLKVGDAITYQIRSGEPEVVTHRIISLSQTLGGETLFTTQGDANPGPDERPVNAAQIRGVVWYSIPLVGYVNSWLTGEQRIWAVGITAALLLGYAVFMCSAAVVETRRSKQKAAPGPATVNADEGVSSGAA</sequence>
<organism evidence="8">
    <name type="scientific">Pseudarthrobacter sulfonivorans</name>
    <dbReference type="NCBI Taxonomy" id="121292"/>
    <lineage>
        <taxon>Bacteria</taxon>
        <taxon>Bacillati</taxon>
        <taxon>Actinomycetota</taxon>
        <taxon>Actinomycetes</taxon>
        <taxon>Micrococcales</taxon>
        <taxon>Micrococcaceae</taxon>
        <taxon>Pseudarthrobacter</taxon>
    </lineage>
</organism>
<dbReference type="Proteomes" id="UP000065151">
    <property type="component" value="Chromosome"/>
</dbReference>
<accession>A0A0U3QSQ7</accession>
<keyword evidence="4 7" id="KW-0472">Membrane</keyword>
<dbReference type="GO" id="GO:0004252">
    <property type="term" value="F:serine-type endopeptidase activity"/>
    <property type="evidence" value="ECO:0007669"/>
    <property type="project" value="UniProtKB-UniRule"/>
</dbReference>
<dbReference type="GO" id="GO:0009003">
    <property type="term" value="F:signal peptidase activity"/>
    <property type="evidence" value="ECO:0007669"/>
    <property type="project" value="UniProtKB-EC"/>
</dbReference>
<dbReference type="PANTHER" id="PTHR10806">
    <property type="entry name" value="SIGNAL PEPTIDASE COMPLEX CATALYTIC SUBUNIT SEC11"/>
    <property type="match status" value="1"/>
</dbReference>
<evidence type="ECO:0000256" key="5">
    <source>
        <dbReference type="NCBIfam" id="TIGR02228"/>
    </source>
</evidence>
<dbReference type="PANTHER" id="PTHR10806:SF6">
    <property type="entry name" value="SIGNAL PEPTIDASE COMPLEX CATALYTIC SUBUNIT SEC11"/>
    <property type="match status" value="1"/>
</dbReference>
<dbReference type="NCBIfam" id="TIGR02228">
    <property type="entry name" value="sigpep_I_arch"/>
    <property type="match status" value="1"/>
</dbReference>
<gene>
    <name evidence="8" type="ORF">AU252_17030</name>
</gene>
<dbReference type="SUPFAM" id="SSF51306">
    <property type="entry name" value="LexA/Signal peptidase"/>
    <property type="match status" value="1"/>
</dbReference>
<feature type="region of interest" description="Disordered" evidence="6">
    <location>
        <begin position="185"/>
        <end position="206"/>
    </location>
</feature>
<dbReference type="RefSeq" id="WP_058931732.1">
    <property type="nucleotide sequence ID" value="NZ_CP013747.1"/>
</dbReference>
<evidence type="ECO:0000256" key="2">
    <source>
        <dbReference type="ARBA" id="ARBA00022692"/>
    </source>
</evidence>
<reference evidence="8 9" key="1">
    <citation type="submission" date="2015-12" db="EMBL/GenBank/DDBJ databases">
        <authorList>
            <person name="Shamseldin A."/>
            <person name="Moawad H."/>
            <person name="Abd El-Rahim W.M."/>
            <person name="Sadowsky M.J."/>
        </authorList>
    </citation>
    <scope>NUCLEOTIDE SEQUENCE [LARGE SCALE GENOMIC DNA]</scope>
    <source>
        <strain evidence="8 9">Ar51</strain>
    </source>
</reference>
<evidence type="ECO:0000256" key="3">
    <source>
        <dbReference type="ARBA" id="ARBA00022989"/>
    </source>
</evidence>
<keyword evidence="3 7" id="KW-1133">Transmembrane helix</keyword>
<dbReference type="CDD" id="cd06530">
    <property type="entry name" value="S26_SPase_I"/>
    <property type="match status" value="1"/>
</dbReference>
<evidence type="ECO:0000256" key="6">
    <source>
        <dbReference type="SAM" id="MobiDB-lite"/>
    </source>
</evidence>
<proteinExistence type="predicted"/>
<dbReference type="AlphaFoldDB" id="A0A0U3QSQ7"/>
<evidence type="ECO:0000313" key="8">
    <source>
        <dbReference type="EMBL" id="ALV42645.1"/>
    </source>
</evidence>
<evidence type="ECO:0000256" key="4">
    <source>
        <dbReference type="ARBA" id="ARBA00023136"/>
    </source>
</evidence>
<keyword evidence="2 7" id="KW-0812">Transmembrane</keyword>
<evidence type="ECO:0000313" key="9">
    <source>
        <dbReference type="Proteomes" id="UP000065151"/>
    </source>
</evidence>
<dbReference type="STRING" id="121292.AU252_17030"/>
<protein>
    <recommendedName>
        <fullName evidence="5">Signal peptidase I</fullName>
        <ecNumber evidence="5">3.4.21.89</ecNumber>
    </recommendedName>
</protein>
<dbReference type="EC" id="3.4.21.89" evidence="5"/>
<comment type="subcellular location">
    <subcellularLocation>
        <location evidence="1">Membrane</location>
    </subcellularLocation>
</comment>
<dbReference type="KEGG" id="psul:AU252_17030"/>
<dbReference type="InterPro" id="IPR001733">
    <property type="entry name" value="Peptidase_S26B"/>
</dbReference>
<name>A0A0U3QSQ7_9MICC</name>
<dbReference type="GO" id="GO:0006465">
    <property type="term" value="P:signal peptide processing"/>
    <property type="evidence" value="ECO:0007669"/>
    <property type="project" value="UniProtKB-UniRule"/>
</dbReference>
<evidence type="ECO:0000256" key="1">
    <source>
        <dbReference type="ARBA" id="ARBA00004370"/>
    </source>
</evidence>
<dbReference type="GO" id="GO:0016020">
    <property type="term" value="C:membrane"/>
    <property type="evidence" value="ECO:0007669"/>
    <property type="project" value="UniProtKB-SubCell"/>
</dbReference>
<evidence type="ECO:0000256" key="7">
    <source>
        <dbReference type="SAM" id="Phobius"/>
    </source>
</evidence>
<dbReference type="EMBL" id="CP013747">
    <property type="protein sequence ID" value="ALV42645.1"/>
    <property type="molecule type" value="Genomic_DNA"/>
</dbReference>
<dbReference type="InterPro" id="IPR019533">
    <property type="entry name" value="Peptidase_S26"/>
</dbReference>